<proteinExistence type="predicted"/>
<keyword evidence="1" id="KW-1185">Reference proteome</keyword>
<organism evidence="1 2">
    <name type="scientific">Romanomermis culicivorax</name>
    <name type="common">Nematode worm</name>
    <dbReference type="NCBI Taxonomy" id="13658"/>
    <lineage>
        <taxon>Eukaryota</taxon>
        <taxon>Metazoa</taxon>
        <taxon>Ecdysozoa</taxon>
        <taxon>Nematoda</taxon>
        <taxon>Enoplea</taxon>
        <taxon>Dorylaimia</taxon>
        <taxon>Mermithida</taxon>
        <taxon>Mermithoidea</taxon>
        <taxon>Mermithidae</taxon>
        <taxon>Romanomermis</taxon>
    </lineage>
</organism>
<dbReference type="InterPro" id="IPR052613">
    <property type="entry name" value="LicD_transferase"/>
</dbReference>
<sequence>MAQQGVSEAILKIPLFSNLIEEIEAANLTLQNECRLSDSGLWLYLNVDVAAGSHRFSDGRWSRACFATAMKNYTFKIVEGYDLSYNSCIFCDYASGPFVAKRDFLLENLNDTFSTDDHLRDGLEFVDFYASVYVCPDVMFTVDSRQPFFDRRITYDKSWWLPFVKKFGLNKIILQDDGRLEFSCQESETQCDSIRGLIMPICCLQELSDALKFVFDVFEKHNLTLEIEAAHSIAYSGLTRERFWVPVVQILKSISTTRTGVGGVKLYGINPYERDADVDTDIHYYAQIDALAPVFAKKGYKLAPYPQMTNETECLHKDWINCGYYLLSTINWSIEMWGVNKLGSEEAHQVGSTSRTKVFVDGRWMTSLYSPALSVRNEYGDDIFQHVEHWDTLGYESGWVQPTTGAFSKCPHVGFHACLDRYLGVGNIQFRDIILLFWCTNQSRKNI</sequence>
<dbReference type="WBParaSite" id="nRc.2.0.1.t19934-RA">
    <property type="protein sequence ID" value="nRc.2.0.1.t19934-RA"/>
    <property type="gene ID" value="nRc.2.0.1.g19934"/>
</dbReference>
<evidence type="ECO:0000313" key="2">
    <source>
        <dbReference type="WBParaSite" id="nRc.2.0.1.t19934-RA"/>
    </source>
</evidence>
<dbReference type="PANTHER" id="PTHR13627:SF34">
    <property type="entry name" value="RIBITOL-5-PHOSPHATE TRANSFERASE"/>
    <property type="match status" value="1"/>
</dbReference>
<dbReference type="Proteomes" id="UP000887565">
    <property type="component" value="Unplaced"/>
</dbReference>
<evidence type="ECO:0000313" key="1">
    <source>
        <dbReference type="Proteomes" id="UP000887565"/>
    </source>
</evidence>
<dbReference type="PANTHER" id="PTHR13627">
    <property type="entry name" value="FUKUTIN RELATED PROTEIN"/>
    <property type="match status" value="1"/>
</dbReference>
<name>A0A915J1G1_ROMCU</name>
<dbReference type="AlphaFoldDB" id="A0A915J1G1"/>
<accession>A0A915J1G1</accession>
<reference evidence="2" key="1">
    <citation type="submission" date="2022-11" db="UniProtKB">
        <authorList>
            <consortium name="WormBaseParasite"/>
        </authorList>
    </citation>
    <scope>IDENTIFICATION</scope>
</reference>
<protein>
    <submittedName>
        <fullName evidence="2">Uncharacterized protein</fullName>
    </submittedName>
</protein>